<dbReference type="InterPro" id="IPR007434">
    <property type="entry name" value="FemAB-like"/>
</dbReference>
<evidence type="ECO:0000313" key="1">
    <source>
        <dbReference type="EMBL" id="NYB72805.1"/>
    </source>
</evidence>
<reference evidence="1" key="1">
    <citation type="submission" date="2020-07" db="EMBL/GenBank/DDBJ databases">
        <title>Genomic analysis of a strain of Sedimentibacter Hydroxybenzoicus DSM7310.</title>
        <authorList>
            <person name="Ma S."/>
        </authorList>
    </citation>
    <scope>NUCLEOTIDE SEQUENCE</scope>
    <source>
        <strain evidence="1">DSM 7310</strain>
    </source>
</reference>
<keyword evidence="2" id="KW-1185">Reference proteome</keyword>
<organism evidence="1 2">
    <name type="scientific">Sedimentibacter hydroxybenzoicus DSM 7310</name>
    <dbReference type="NCBI Taxonomy" id="1123245"/>
    <lineage>
        <taxon>Bacteria</taxon>
        <taxon>Bacillati</taxon>
        <taxon>Bacillota</taxon>
        <taxon>Tissierellia</taxon>
        <taxon>Sedimentibacter</taxon>
    </lineage>
</organism>
<proteinExistence type="predicted"/>
<dbReference type="InterPro" id="IPR016181">
    <property type="entry name" value="Acyl_CoA_acyltransferase"/>
</dbReference>
<name>A0A974GV75_SEDHY</name>
<evidence type="ECO:0000313" key="2">
    <source>
        <dbReference type="Proteomes" id="UP000611629"/>
    </source>
</evidence>
<dbReference type="SUPFAM" id="SSF55729">
    <property type="entry name" value="Acyl-CoA N-acyltransferases (Nat)"/>
    <property type="match status" value="1"/>
</dbReference>
<protein>
    <submittedName>
        <fullName evidence="1">N-acetyltransferase</fullName>
    </submittedName>
</protein>
<sequence>MHFKVFNKIEEIGEENWNGLNLDYVCIDGLYHYSIISEQINSILLPKYIEIEDGLDKSMVLFYQLEVEDIYAEGNEWLEGFIKLYFPESIYKIMEKNDKELQSLFLVVLPDLDEEKTYKYSHEIEKRLHEIFNLKDEISLLAFTTSYKLEQYISDLQISYMYYDINDDYETFDDFLKSLTCNQRRIIKLDRKKMEKFGVSVKEINSQEYLNDMKEINKLNKFPIQEDLLDSVVKAENGFLTLGFFKEGKLIQYLTIVYGNNLGHGAIIASIENINREWNGVLNSYTSCIDIVIKKKIKRYYLGYTCQEAKSLRGAKIINRFVNAKLYNPRWREKDDQISNQRDY</sequence>
<accession>A0A974GV75</accession>
<comment type="caution">
    <text evidence="1">The sequence shown here is derived from an EMBL/GenBank/DDBJ whole genome shotgun (WGS) entry which is preliminary data.</text>
</comment>
<dbReference type="Proteomes" id="UP000611629">
    <property type="component" value="Unassembled WGS sequence"/>
</dbReference>
<dbReference type="AlphaFoldDB" id="A0A974GV75"/>
<gene>
    <name evidence="1" type="ORF">HZF24_01470</name>
</gene>
<dbReference type="RefSeq" id="WP_179236481.1">
    <property type="nucleotide sequence ID" value="NZ_JACBNQ010000001.1"/>
</dbReference>
<dbReference type="EMBL" id="JACBNQ010000001">
    <property type="protein sequence ID" value="NYB72805.1"/>
    <property type="molecule type" value="Genomic_DNA"/>
</dbReference>
<dbReference type="Pfam" id="PF04339">
    <property type="entry name" value="FemAB_like"/>
    <property type="match status" value="1"/>
</dbReference>